<dbReference type="OMA" id="EPLIIRF"/>
<proteinExistence type="predicted"/>
<dbReference type="EMBL" id="MDYL01000017">
    <property type="protein sequence ID" value="OQD73052.1"/>
    <property type="molecule type" value="Genomic_DNA"/>
</dbReference>
<keyword evidence="2" id="KW-1185">Reference proteome</keyword>
<reference evidence="2" key="1">
    <citation type="journal article" date="2017" name="Nat. Microbiol.">
        <title>Global analysis of biosynthetic gene clusters reveals vast potential of secondary metabolite production in Penicillium species.</title>
        <authorList>
            <person name="Nielsen J.C."/>
            <person name="Grijseels S."/>
            <person name="Prigent S."/>
            <person name="Ji B."/>
            <person name="Dainat J."/>
            <person name="Nielsen K.F."/>
            <person name="Frisvad J.C."/>
            <person name="Workman M."/>
            <person name="Nielsen J."/>
        </authorList>
    </citation>
    <scope>NUCLEOTIDE SEQUENCE [LARGE SCALE GENOMIC DNA]</scope>
    <source>
        <strain evidence="2">IBT 11843</strain>
    </source>
</reference>
<gene>
    <name evidence="1" type="ORF">PENDEC_c017G05833</name>
</gene>
<evidence type="ECO:0000313" key="1">
    <source>
        <dbReference type="EMBL" id="OQD73052.1"/>
    </source>
</evidence>
<comment type="caution">
    <text evidence="1">The sequence shown here is derived from an EMBL/GenBank/DDBJ whole genome shotgun (WGS) entry which is preliminary data.</text>
</comment>
<evidence type="ECO:0000313" key="2">
    <source>
        <dbReference type="Proteomes" id="UP000191522"/>
    </source>
</evidence>
<protein>
    <submittedName>
        <fullName evidence="1">Uncharacterized protein</fullName>
    </submittedName>
</protein>
<dbReference type="OrthoDB" id="76567at2759"/>
<organism evidence="1 2">
    <name type="scientific">Penicillium decumbens</name>
    <dbReference type="NCBI Taxonomy" id="69771"/>
    <lineage>
        <taxon>Eukaryota</taxon>
        <taxon>Fungi</taxon>
        <taxon>Dikarya</taxon>
        <taxon>Ascomycota</taxon>
        <taxon>Pezizomycotina</taxon>
        <taxon>Eurotiomycetes</taxon>
        <taxon>Eurotiomycetidae</taxon>
        <taxon>Eurotiales</taxon>
        <taxon>Aspergillaceae</taxon>
        <taxon>Penicillium</taxon>
    </lineage>
</organism>
<sequence length="301" mass="33271">MTTVTSEHDFSTEARIAFSSSIVEEMMDTTDHDCFDIEVMKEAVGSSTKSIRSILAGLRKSPNLVTAYAKFTNVPPDVAKLNLSKGCRQMYNPDTRRMIVTIPGKPHDAVVGEVNVQFDDATYVANMRGTFWSMTTARNQGAVCSKEPDGQWAPRNLPPGRSDKWPSIVLEVGASESKTKLRADAAWWLANSDGQVHVVITISLNPTVAEVTFETIVLQQPPTYLRHNRRQYRAQTRQSIVVSRPPGGPSQPITTTPNTLPLLITFQEVVCRPPIPPEADPVIPITSLEEIACAAWRWQGL</sequence>
<name>A0A1V6P8J8_PENDC</name>
<dbReference type="Proteomes" id="UP000191522">
    <property type="component" value="Unassembled WGS sequence"/>
</dbReference>
<dbReference type="AlphaFoldDB" id="A0A1V6P8J8"/>
<accession>A0A1V6P8J8</accession>